<feature type="compositionally biased region" description="Basic and acidic residues" evidence="1">
    <location>
        <begin position="276"/>
        <end position="305"/>
    </location>
</feature>
<evidence type="ECO:0000256" key="1">
    <source>
        <dbReference type="SAM" id="MobiDB-lite"/>
    </source>
</evidence>
<dbReference type="AlphaFoldDB" id="A7SLT4"/>
<keyword evidence="3" id="KW-1185">Reference proteome</keyword>
<dbReference type="InParanoid" id="A7SLT4"/>
<evidence type="ECO:0000313" key="3">
    <source>
        <dbReference type="Proteomes" id="UP000001593"/>
    </source>
</evidence>
<dbReference type="OMA" id="DVWHLLK"/>
<dbReference type="OrthoDB" id="5956113at2759"/>
<feature type="region of interest" description="Disordered" evidence="1">
    <location>
        <begin position="273"/>
        <end position="305"/>
    </location>
</feature>
<dbReference type="KEGG" id="nve:5506718"/>
<evidence type="ECO:0000313" key="2">
    <source>
        <dbReference type="EMBL" id="EDO35295.1"/>
    </source>
</evidence>
<sequence>MTDIENMASFEENPLKRRAINCDRLQNKVSWIRQRFVKDENSGVRKTDFYNFVLINLGKMSYRDVWHLLKMAYPHVERVRRGRMYMYWGIQFAGAQTENTLSGRSSDEDYNFYESQENGYKRRCLDNTAVVKKERESQFINESCPEEGDVLKPEEIKVYTSFEDYKKAETAKMSKNPQDEPNIEHSTGVSECSKNVVTSCDQGGKKILQGSGNELDNNNTTRDATRSPSPPLEIFAPSSFFIKKPSDKSSYHDFSSSSSCEESCEDLFLEEEELEKETKDNDGKDLGIRNDVTDEHHPPCDSVDKKGKVADFSMSLLKPDNINKVCIPLLSSKAETESSCNSTSSCTSSRASSTDAVANIASQMDKHLDSVRCDPIIVSVSSIAHQEDENKPEISASLITEGEEWVEIKDICTQTDKPQSTLCSIHGKTITTPSQYTRQASLPIMVGQPATMASIDPETQSAGGQSEGTLVTSQAMGYLRSRSSPSTYDFSDSVKMIMISSSYNPANAATQPVLTRGTTSASPDGDSTGRVTWAMNGQRPLMPKVMTDSRTLVTGSKTSPDVFGIKLPTGDLKEANETLDQIVQQRFKVSGNATRFTRSPETARTPPGVPINEGMQPSLPASSKPDRTPPVSICPTGILARAVLANKTTGRNITGISRNALLESLRSSSSDGDSLEGVPVDLMYNESDKGLLAEARLNNVLASSNLMDRTSNKRPLDSSPDLSDKSEAIRKLLSEQEIQRNSPLFSSLSDLRARVHCLSSELEKERTSRLGLEVELRKTKALLIQERRMNDNLAFMLLKNSN</sequence>
<protein>
    <submittedName>
        <fullName evidence="2">Uncharacterized protein</fullName>
    </submittedName>
</protein>
<organism evidence="2 3">
    <name type="scientific">Nematostella vectensis</name>
    <name type="common">Starlet sea anemone</name>
    <dbReference type="NCBI Taxonomy" id="45351"/>
    <lineage>
        <taxon>Eukaryota</taxon>
        <taxon>Metazoa</taxon>
        <taxon>Cnidaria</taxon>
        <taxon>Anthozoa</taxon>
        <taxon>Hexacorallia</taxon>
        <taxon>Actiniaria</taxon>
        <taxon>Edwardsiidae</taxon>
        <taxon>Nematostella</taxon>
    </lineage>
</organism>
<proteinExistence type="predicted"/>
<feature type="region of interest" description="Disordered" evidence="1">
    <location>
        <begin position="208"/>
        <end position="231"/>
    </location>
</feature>
<dbReference type="Proteomes" id="UP000001593">
    <property type="component" value="Unassembled WGS sequence"/>
</dbReference>
<feature type="region of interest" description="Disordered" evidence="1">
    <location>
        <begin position="593"/>
        <end position="630"/>
    </location>
</feature>
<reference evidence="2 3" key="1">
    <citation type="journal article" date="2007" name="Science">
        <title>Sea anemone genome reveals ancestral eumetazoan gene repertoire and genomic organization.</title>
        <authorList>
            <person name="Putnam N.H."/>
            <person name="Srivastava M."/>
            <person name="Hellsten U."/>
            <person name="Dirks B."/>
            <person name="Chapman J."/>
            <person name="Salamov A."/>
            <person name="Terry A."/>
            <person name="Shapiro H."/>
            <person name="Lindquist E."/>
            <person name="Kapitonov V.V."/>
            <person name="Jurka J."/>
            <person name="Genikhovich G."/>
            <person name="Grigoriev I.V."/>
            <person name="Lucas S.M."/>
            <person name="Steele R.E."/>
            <person name="Finnerty J.R."/>
            <person name="Technau U."/>
            <person name="Martindale M.Q."/>
            <person name="Rokhsar D.S."/>
        </authorList>
    </citation>
    <scope>NUCLEOTIDE SEQUENCE [LARGE SCALE GENOMIC DNA]</scope>
    <source>
        <strain evidence="3">CH2 X CH6</strain>
    </source>
</reference>
<feature type="compositionally biased region" description="Polar residues" evidence="1">
    <location>
        <begin position="593"/>
        <end position="602"/>
    </location>
</feature>
<dbReference type="HOGENOM" id="CLU_351012_0_0_1"/>
<feature type="compositionally biased region" description="Polar residues" evidence="1">
    <location>
        <begin position="210"/>
        <end position="222"/>
    </location>
</feature>
<accession>A7SLT4</accession>
<name>A7SLT4_NEMVE</name>
<dbReference type="EMBL" id="DS469702">
    <property type="protein sequence ID" value="EDO35295.1"/>
    <property type="molecule type" value="Genomic_DNA"/>
</dbReference>
<gene>
    <name evidence="2" type="ORF">NEMVEDRAFT_v1g246088</name>
</gene>